<proteinExistence type="predicted"/>
<protein>
    <submittedName>
        <fullName evidence="1">Uncharacterized protein</fullName>
    </submittedName>
</protein>
<dbReference type="Proteomes" id="UP000232323">
    <property type="component" value="Unassembled WGS sequence"/>
</dbReference>
<dbReference type="EMBL" id="BEGY01000007">
    <property type="protein sequence ID" value="GAX74470.1"/>
    <property type="molecule type" value="Genomic_DNA"/>
</dbReference>
<dbReference type="InterPro" id="IPR002838">
    <property type="entry name" value="AIM24"/>
</dbReference>
<accession>A0A250WVA9</accession>
<dbReference type="SUPFAM" id="SSF51219">
    <property type="entry name" value="TRAP-like"/>
    <property type="match status" value="1"/>
</dbReference>
<dbReference type="PANTHER" id="PTHR43657">
    <property type="entry name" value="TRYPTOPHAN RNA-BINDING ATTENUATOR PROTEIN-LIKE PROTEIN"/>
    <property type="match status" value="1"/>
</dbReference>
<name>A0A250WVA9_9CHLO</name>
<dbReference type="InterPro" id="IPR036983">
    <property type="entry name" value="AIM24_sf"/>
</dbReference>
<dbReference type="Pfam" id="PF01987">
    <property type="entry name" value="AIM24"/>
    <property type="match status" value="1"/>
</dbReference>
<gene>
    <name evidence="1" type="ORF">CEUSTIGMA_g1919.t1</name>
</gene>
<dbReference type="InterPro" id="IPR016031">
    <property type="entry name" value="Trp_RNA-bd_attenuator-like_dom"/>
</dbReference>
<reference evidence="1 2" key="1">
    <citation type="submission" date="2017-08" db="EMBL/GenBank/DDBJ databases">
        <title>Acidophilic green algal genome provides insights into adaptation to an acidic environment.</title>
        <authorList>
            <person name="Hirooka S."/>
            <person name="Hirose Y."/>
            <person name="Kanesaki Y."/>
            <person name="Higuchi S."/>
            <person name="Fujiwara T."/>
            <person name="Onuma R."/>
            <person name="Era A."/>
            <person name="Ohbayashi R."/>
            <person name="Uzuka A."/>
            <person name="Nozaki H."/>
            <person name="Yoshikawa H."/>
            <person name="Miyagishima S.Y."/>
        </authorList>
    </citation>
    <scope>NUCLEOTIDE SEQUENCE [LARGE SCALE GENOMIC DNA]</scope>
    <source>
        <strain evidence="1 2">NIES-2499</strain>
    </source>
</reference>
<dbReference type="Gene3D" id="3.60.160.10">
    <property type="entry name" value="Mitochondrial biogenesis AIM24"/>
    <property type="match status" value="1"/>
</dbReference>
<evidence type="ECO:0000313" key="1">
    <source>
        <dbReference type="EMBL" id="GAX74470.1"/>
    </source>
</evidence>
<keyword evidence="2" id="KW-1185">Reference proteome</keyword>
<dbReference type="PANTHER" id="PTHR43657:SF1">
    <property type="entry name" value="ALTERED INHERITANCE OF MITOCHONDRIA PROTEIN 24, MITOCHONDRIAL"/>
    <property type="match status" value="1"/>
</dbReference>
<dbReference type="AlphaFoldDB" id="A0A250WVA9"/>
<sequence>MAQRYAAPYPPDMLREPLLDSGFEIWHNAPNPDDHSFQIVGSEFSQVIELQVPPGQTITAEPGTMLFMSSGMDMDADMGGLSQGCTRCCCAGESMFRLKMLNKTGSIEKIALTPRVMLQSMALAKLRAAVAPAVGGSGGGGSSGDNSGGS</sequence>
<evidence type="ECO:0000313" key="2">
    <source>
        <dbReference type="Proteomes" id="UP000232323"/>
    </source>
</evidence>
<organism evidence="1 2">
    <name type="scientific">Chlamydomonas eustigma</name>
    <dbReference type="NCBI Taxonomy" id="1157962"/>
    <lineage>
        <taxon>Eukaryota</taxon>
        <taxon>Viridiplantae</taxon>
        <taxon>Chlorophyta</taxon>
        <taxon>core chlorophytes</taxon>
        <taxon>Chlorophyceae</taxon>
        <taxon>CS clade</taxon>
        <taxon>Chlamydomonadales</taxon>
        <taxon>Chlamydomonadaceae</taxon>
        <taxon>Chlamydomonas</taxon>
    </lineage>
</organism>
<comment type="caution">
    <text evidence="1">The sequence shown here is derived from an EMBL/GenBank/DDBJ whole genome shotgun (WGS) entry which is preliminary data.</text>
</comment>